<name>A0A8S5PH18_9CAUD</name>
<dbReference type="GO" id="GO:0003677">
    <property type="term" value="F:DNA binding"/>
    <property type="evidence" value="ECO:0007669"/>
    <property type="project" value="InterPro"/>
</dbReference>
<evidence type="ECO:0000256" key="1">
    <source>
        <dbReference type="SAM" id="Coils"/>
    </source>
</evidence>
<sequence length="138" mass="14916">MILKRIKQYIDFKGVTVAAFERSIGMSNASFGKSLKNGGTIGADKLEKLLNIYTDINPTWLLTGVGPMLLDVAPPAQVSSVNSAVAMHGNAINTITNESAGGESSVSQELKMAQQKIEALEKLLDEKERLIKVLLDKK</sequence>
<protein>
    <submittedName>
        <fullName evidence="2">SOS-response transcriptional repressor</fullName>
    </submittedName>
</protein>
<keyword evidence="1" id="KW-0175">Coiled coil</keyword>
<reference evidence="2" key="1">
    <citation type="journal article" date="2021" name="Proc. Natl. Acad. Sci. U.S.A.">
        <title>A Catalog of Tens of Thousands of Viruses from Human Metagenomes Reveals Hidden Associations with Chronic Diseases.</title>
        <authorList>
            <person name="Tisza M.J."/>
            <person name="Buck C.B."/>
        </authorList>
    </citation>
    <scope>NUCLEOTIDE SEQUENCE</scope>
    <source>
        <strain evidence="2">CtmP19</strain>
    </source>
</reference>
<accession>A0A8S5PH18</accession>
<evidence type="ECO:0000313" key="2">
    <source>
        <dbReference type="EMBL" id="DAE06471.1"/>
    </source>
</evidence>
<dbReference type="EMBL" id="BK015438">
    <property type="protein sequence ID" value="DAE06471.1"/>
    <property type="molecule type" value="Genomic_DNA"/>
</dbReference>
<dbReference type="InterPro" id="IPR010982">
    <property type="entry name" value="Lambda_DNA-bd_dom_sf"/>
</dbReference>
<proteinExistence type="predicted"/>
<dbReference type="Gene3D" id="1.10.260.40">
    <property type="entry name" value="lambda repressor-like DNA-binding domains"/>
    <property type="match status" value="1"/>
</dbReference>
<organism evidence="2">
    <name type="scientific">Siphoviridae sp. ctmP19</name>
    <dbReference type="NCBI Taxonomy" id="2825651"/>
    <lineage>
        <taxon>Viruses</taxon>
        <taxon>Duplodnaviria</taxon>
        <taxon>Heunggongvirae</taxon>
        <taxon>Uroviricota</taxon>
        <taxon>Caudoviricetes</taxon>
    </lineage>
</organism>
<feature type="coiled-coil region" evidence="1">
    <location>
        <begin position="103"/>
        <end position="137"/>
    </location>
</feature>